<dbReference type="OrthoDB" id="3659759at2759"/>
<evidence type="ECO:0000313" key="3">
    <source>
        <dbReference type="Proteomes" id="UP000800096"/>
    </source>
</evidence>
<proteinExistence type="predicted"/>
<dbReference type="Proteomes" id="UP000800096">
    <property type="component" value="Unassembled WGS sequence"/>
</dbReference>
<gene>
    <name evidence="2" type="ORF">BDU57DRAFT_520375</name>
</gene>
<keyword evidence="3" id="KW-1185">Reference proteome</keyword>
<reference evidence="2" key="1">
    <citation type="journal article" date="2020" name="Stud. Mycol.">
        <title>101 Dothideomycetes genomes: a test case for predicting lifestyles and emergence of pathogens.</title>
        <authorList>
            <person name="Haridas S."/>
            <person name="Albert R."/>
            <person name="Binder M."/>
            <person name="Bloem J."/>
            <person name="Labutti K."/>
            <person name="Salamov A."/>
            <person name="Andreopoulos B."/>
            <person name="Baker S."/>
            <person name="Barry K."/>
            <person name="Bills G."/>
            <person name="Bluhm B."/>
            <person name="Cannon C."/>
            <person name="Castanera R."/>
            <person name="Culley D."/>
            <person name="Daum C."/>
            <person name="Ezra D."/>
            <person name="Gonzalez J."/>
            <person name="Henrissat B."/>
            <person name="Kuo A."/>
            <person name="Liang C."/>
            <person name="Lipzen A."/>
            <person name="Lutzoni F."/>
            <person name="Magnuson J."/>
            <person name="Mondo S."/>
            <person name="Nolan M."/>
            <person name="Ohm R."/>
            <person name="Pangilinan J."/>
            <person name="Park H.-J."/>
            <person name="Ramirez L."/>
            <person name="Alfaro M."/>
            <person name="Sun H."/>
            <person name="Tritt A."/>
            <person name="Yoshinaga Y."/>
            <person name="Zwiers L.-H."/>
            <person name="Turgeon B."/>
            <person name="Goodwin S."/>
            <person name="Spatafora J."/>
            <person name="Crous P."/>
            <person name="Grigoriev I."/>
        </authorList>
    </citation>
    <scope>NUCLEOTIDE SEQUENCE</scope>
    <source>
        <strain evidence="2">HMLAC05119</strain>
    </source>
</reference>
<keyword evidence="1" id="KW-1133">Transmembrane helix</keyword>
<sequence length="114" mass="12362">MMSGLFNDDVEHNAATADSPPFKSVVYGSTVPIGGSSSENSPIEVSPVEQPRPGYSFPHQHRIIPPSIKGHGRLIVAHRTVPYWVGVLFVLGAVAWAVWCALYIYPLLSGHPNN</sequence>
<dbReference type="AlphaFoldDB" id="A0A6A5QHD2"/>
<feature type="transmembrane region" description="Helical" evidence="1">
    <location>
        <begin position="83"/>
        <end position="105"/>
    </location>
</feature>
<protein>
    <submittedName>
        <fullName evidence="2">Uncharacterized protein</fullName>
    </submittedName>
</protein>
<evidence type="ECO:0000313" key="2">
    <source>
        <dbReference type="EMBL" id="KAF1913487.1"/>
    </source>
</evidence>
<organism evidence="2 3">
    <name type="scientific">Ampelomyces quisqualis</name>
    <name type="common">Powdery mildew agent</name>
    <dbReference type="NCBI Taxonomy" id="50730"/>
    <lineage>
        <taxon>Eukaryota</taxon>
        <taxon>Fungi</taxon>
        <taxon>Dikarya</taxon>
        <taxon>Ascomycota</taxon>
        <taxon>Pezizomycotina</taxon>
        <taxon>Dothideomycetes</taxon>
        <taxon>Pleosporomycetidae</taxon>
        <taxon>Pleosporales</taxon>
        <taxon>Pleosporineae</taxon>
        <taxon>Phaeosphaeriaceae</taxon>
        <taxon>Ampelomyces</taxon>
    </lineage>
</organism>
<name>A0A6A5QHD2_AMPQU</name>
<accession>A0A6A5QHD2</accession>
<keyword evidence="1" id="KW-0812">Transmembrane</keyword>
<dbReference type="EMBL" id="ML979138">
    <property type="protein sequence ID" value="KAF1913487.1"/>
    <property type="molecule type" value="Genomic_DNA"/>
</dbReference>
<keyword evidence="1" id="KW-0472">Membrane</keyword>
<evidence type="ECO:0000256" key="1">
    <source>
        <dbReference type="SAM" id="Phobius"/>
    </source>
</evidence>